<sequence>MLKKSLIPLLAIFFVGVLAMAYFYMQKQKEYKTSNHFLSIPASSEIMIHFDDVENLISKLEKNKGVWKELCQFDAFGKIDKNLKQLSALINDSSSDSEFDLNRSLSIASQIMGKNQIEYLYVLPVRSYLEEKRIQTFILNKFNSDKEPVSREYNGLNLYTIKTSTEKKFLHFCFSKGLMLLSSSMIYLENSVRQLGESGSISESKGFNQVFKTKGENVDANIYFNLKKCQKQLAFLFEKGIKSHMSNYSHMGNWAELDLSFRDHLVLLNGFSYSDSAEKNYLNVFMKQDAVKMELESVLPGNSGLVAILGLNNPQQHKEAYRRFLEGSNGLEGYLERLKRLKDKTGTDFEELIYSIVHKEIALVYLDNQSDQQFSIIRTKSASAAKEKIIKMLTAYAEMNQRSLSYYSTSFKLDGATKFDVYRMPDDVILEKIFGRLFKGAPTTYVTIFDNYLIFGKSKAQLSEFVHASFLRKTLDKDPVFDESKEYLSNKANFFFYTNMPRANKVIASFLNEDLTECIQEHSEELNKFQAIGFQMSANEDLIYNNIFVKHNPVLELAPQTVWESRLDTAFVHKPFLVKNHYTQEKEILVQDLKNQLYLINPASGRILWKKPLSSPIVGEVCQIDVFRNNKLQYLFVTENKLHLIDREGHDVANYPVLLRSKAVRGASVFDYSNNRNYRIFIPGEDRKIYAYSKDGKLLDGWKFKKAENPIISEIQHFRIKSKDYIVFADEYRVYFLNRRGQVRLKPQKQISKSRLNAFYLELATSKHSDRIVTTDREGNIQYFYMDGKVETKTLSNLGKDHYFIASDINADGESEYIVSHDRTLNVFDANGSTLLNLEFNSSISDSPAVYQFSPRDFEIGICLKGDNEIHLIKMNGQNHKGFPLKGNTAFSIAFSNGLQKGFHLFTCDNRNFLLNYSVK</sequence>
<accession>A0A4Q1JIV5</accession>
<dbReference type="SUPFAM" id="SSF50998">
    <property type="entry name" value="Quinoprotein alcohol dehydrogenase-like"/>
    <property type="match status" value="1"/>
</dbReference>
<organism evidence="2 3">
    <name type="scientific">Ancylomarina salipaludis</name>
    <dbReference type="NCBI Taxonomy" id="2501299"/>
    <lineage>
        <taxon>Bacteria</taxon>
        <taxon>Pseudomonadati</taxon>
        <taxon>Bacteroidota</taxon>
        <taxon>Bacteroidia</taxon>
        <taxon>Marinilabiliales</taxon>
        <taxon>Marinifilaceae</taxon>
        <taxon>Ancylomarina</taxon>
    </lineage>
</organism>
<keyword evidence="1" id="KW-1133">Transmembrane helix</keyword>
<keyword evidence="1" id="KW-0812">Transmembrane</keyword>
<protein>
    <submittedName>
        <fullName evidence="2">DUF3352 domain-containing protein</fullName>
    </submittedName>
</protein>
<evidence type="ECO:0000313" key="2">
    <source>
        <dbReference type="EMBL" id="RXQ87625.1"/>
    </source>
</evidence>
<reference evidence="2 3" key="1">
    <citation type="submission" date="2019-01" db="EMBL/GenBank/DDBJ databases">
        <title>Ancylomarina salipaludis sp. nov., isolated from a salt marsh.</title>
        <authorList>
            <person name="Yoon J.-H."/>
        </authorList>
    </citation>
    <scope>NUCLEOTIDE SEQUENCE [LARGE SCALE GENOMIC DNA]</scope>
    <source>
        <strain evidence="2 3">SHSM-M15</strain>
    </source>
</reference>
<evidence type="ECO:0000313" key="3">
    <source>
        <dbReference type="Proteomes" id="UP000289703"/>
    </source>
</evidence>
<comment type="caution">
    <text evidence="2">The sequence shown here is derived from an EMBL/GenBank/DDBJ whole genome shotgun (WGS) entry which is preliminary data.</text>
</comment>
<feature type="transmembrane region" description="Helical" evidence="1">
    <location>
        <begin position="6"/>
        <end position="25"/>
    </location>
</feature>
<keyword evidence="3" id="KW-1185">Reference proteome</keyword>
<proteinExistence type="predicted"/>
<evidence type="ECO:0000256" key="1">
    <source>
        <dbReference type="SAM" id="Phobius"/>
    </source>
</evidence>
<dbReference type="InterPro" id="IPR011047">
    <property type="entry name" value="Quinoprotein_ADH-like_sf"/>
</dbReference>
<dbReference type="Pfam" id="PF11832">
    <property type="entry name" value="DUF3352"/>
    <property type="match status" value="1"/>
</dbReference>
<gene>
    <name evidence="2" type="ORF">EO244_16265</name>
</gene>
<dbReference type="InterPro" id="IPR015943">
    <property type="entry name" value="WD40/YVTN_repeat-like_dom_sf"/>
</dbReference>
<dbReference type="RefSeq" id="WP_129255744.1">
    <property type="nucleotide sequence ID" value="NZ_SAXA01000023.1"/>
</dbReference>
<keyword evidence="1" id="KW-0472">Membrane</keyword>
<name>A0A4Q1JIV5_9BACT</name>
<dbReference type="AlphaFoldDB" id="A0A4Q1JIV5"/>
<dbReference type="InterPro" id="IPR021787">
    <property type="entry name" value="DUF3352"/>
</dbReference>
<dbReference type="OrthoDB" id="1093345at2"/>
<dbReference type="EMBL" id="SAXA01000023">
    <property type="protein sequence ID" value="RXQ87625.1"/>
    <property type="molecule type" value="Genomic_DNA"/>
</dbReference>
<dbReference type="Gene3D" id="2.130.10.10">
    <property type="entry name" value="YVTN repeat-like/Quinoprotein amine dehydrogenase"/>
    <property type="match status" value="1"/>
</dbReference>
<dbReference type="Proteomes" id="UP000289703">
    <property type="component" value="Unassembled WGS sequence"/>
</dbReference>